<protein>
    <submittedName>
        <fullName evidence="2">Polysaccharide pyruvyl transferase family protein</fullName>
        <ecNumber evidence="2">2.4.-.-</ecNumber>
    </submittedName>
</protein>
<reference evidence="2 3" key="1">
    <citation type="submission" date="2024-03" db="EMBL/GenBank/DDBJ databases">
        <title>Phenotype and Genome Characterization of a Sulfate-Reducing Bacterium Pseudodesulfovibrio sp. strain 5S69, isolated from Petroleum Reservoir in Tatarstan (Russia).</title>
        <authorList>
            <person name="Bidzhieva S.K."/>
            <person name="Kadnikov V."/>
            <person name="Tourova T.P."/>
            <person name="Samigullina S.R."/>
            <person name="Sokolova D.S."/>
            <person name="Poltaraus A.B."/>
            <person name="Avtukh A.N."/>
            <person name="Tereshina V.M."/>
            <person name="Mardanov A.V."/>
            <person name="Nazina T.N."/>
        </authorList>
    </citation>
    <scope>NUCLEOTIDE SEQUENCE [LARGE SCALE GENOMIC DNA]</scope>
    <source>
        <strain evidence="2 3">5S69</strain>
    </source>
</reference>
<proteinExistence type="predicted"/>
<evidence type="ECO:0000313" key="2">
    <source>
        <dbReference type="EMBL" id="WWX21954.1"/>
    </source>
</evidence>
<evidence type="ECO:0000313" key="3">
    <source>
        <dbReference type="Proteomes" id="UP001385389"/>
    </source>
</evidence>
<dbReference type="GO" id="GO:0016757">
    <property type="term" value="F:glycosyltransferase activity"/>
    <property type="evidence" value="ECO:0007669"/>
    <property type="project" value="UniProtKB-KW"/>
</dbReference>
<keyword evidence="2" id="KW-0328">Glycosyltransferase</keyword>
<gene>
    <name evidence="2" type="ORF">V8V93_16095</name>
</gene>
<accession>A0ABZ2ITC1</accession>
<dbReference type="RefSeq" id="WP_338667628.1">
    <property type="nucleotide sequence ID" value="NZ_CP146609.1"/>
</dbReference>
<dbReference type="InterPro" id="IPR007345">
    <property type="entry name" value="Polysacch_pyruvyl_Trfase"/>
</dbReference>
<name>A0ABZ2ITC1_9BACT</name>
<evidence type="ECO:0000259" key="1">
    <source>
        <dbReference type="Pfam" id="PF04230"/>
    </source>
</evidence>
<dbReference type="EC" id="2.4.-.-" evidence="2"/>
<dbReference type="Pfam" id="PF04230">
    <property type="entry name" value="PS_pyruv_trans"/>
    <property type="match status" value="1"/>
</dbReference>
<keyword evidence="2" id="KW-0808">Transferase</keyword>
<keyword evidence="3" id="KW-1185">Reference proteome</keyword>
<sequence length="373" mass="43141">MRIALLTYNIGQNYGGILQAYALMTTLSDLGHSPELLYIKTGSVKGWKRLIKKYILSKFMGKFAKRESEYKKLHEFVEEKINPKTKPLSTKKDFLRVTKNNYDAYVVGSDQVWRARLFRYIDYAFFGFVETGDPIFFSYAPSFGVETWDYTEAETLKFREQLAKFRAVSVREDSGVELCRKYLNRDATHVLDPTALLDKTRYLSLLDNSNAADYSGELLTYILDESDEKNKLVDIVSKDLSYDVFKVGSINTDSERIEDMVYPSVQSWIEGFNHAKFVITDSFHGCIFSILFHKPFIVYGNRMRGLARFNSVLKMVGLENRMIASLDDVDPNLWLEEVDWESVDNKLNVKRNISFNFLRDALSGERHQADEGF</sequence>
<dbReference type="Proteomes" id="UP001385389">
    <property type="component" value="Chromosome"/>
</dbReference>
<organism evidence="2 3">
    <name type="scientific">Pseudodesulfovibrio methanolicus</name>
    <dbReference type="NCBI Taxonomy" id="3126690"/>
    <lineage>
        <taxon>Bacteria</taxon>
        <taxon>Pseudomonadati</taxon>
        <taxon>Thermodesulfobacteriota</taxon>
        <taxon>Desulfovibrionia</taxon>
        <taxon>Desulfovibrionales</taxon>
        <taxon>Desulfovibrionaceae</taxon>
    </lineage>
</organism>
<feature type="domain" description="Polysaccharide pyruvyl transferase" evidence="1">
    <location>
        <begin position="13"/>
        <end position="301"/>
    </location>
</feature>
<dbReference type="EMBL" id="CP146609">
    <property type="protein sequence ID" value="WWX21954.1"/>
    <property type="molecule type" value="Genomic_DNA"/>
</dbReference>